<reference evidence="7 8" key="1">
    <citation type="submission" date="2024-03" db="EMBL/GenBank/DDBJ databases">
        <title>Human intestinal bacterial collection.</title>
        <authorList>
            <person name="Pauvert C."/>
            <person name="Hitch T.C.A."/>
            <person name="Clavel T."/>
        </authorList>
    </citation>
    <scope>NUCLEOTIDE SEQUENCE [LARGE SCALE GENOMIC DNA]</scope>
    <source>
        <strain evidence="7 8">CLA-AA-H185</strain>
    </source>
</reference>
<comment type="caution">
    <text evidence="7">The sequence shown here is derived from an EMBL/GenBank/DDBJ whole genome shotgun (WGS) entry which is preliminary data.</text>
</comment>
<protein>
    <submittedName>
        <fullName evidence="7">YihY/virulence factor BrkB family protein</fullName>
    </submittedName>
</protein>
<name>A0ABV1HFB0_9FIRM</name>
<dbReference type="Pfam" id="PF03631">
    <property type="entry name" value="Virul_fac_BrkB"/>
    <property type="match status" value="1"/>
</dbReference>
<dbReference type="PIRSF" id="PIRSF035875">
    <property type="entry name" value="RNase_BN"/>
    <property type="match status" value="1"/>
</dbReference>
<accession>A0ABV1HFB0</accession>
<evidence type="ECO:0000256" key="4">
    <source>
        <dbReference type="ARBA" id="ARBA00022989"/>
    </source>
</evidence>
<keyword evidence="5 6" id="KW-0472">Membrane</keyword>
<evidence type="ECO:0000256" key="6">
    <source>
        <dbReference type="SAM" id="Phobius"/>
    </source>
</evidence>
<feature type="transmembrane region" description="Helical" evidence="6">
    <location>
        <begin position="21"/>
        <end position="47"/>
    </location>
</feature>
<feature type="transmembrane region" description="Helical" evidence="6">
    <location>
        <begin position="80"/>
        <end position="100"/>
    </location>
</feature>
<proteinExistence type="predicted"/>
<dbReference type="InterPro" id="IPR017039">
    <property type="entry name" value="Virul_fac_BrkB"/>
</dbReference>
<evidence type="ECO:0000256" key="2">
    <source>
        <dbReference type="ARBA" id="ARBA00022475"/>
    </source>
</evidence>
<sequence length="285" mass="32302">MLWKIFGNVKTFLDKCRIDNITAFAAQSAFFIILSAIPFLVVFSSLLKYTPISQDMLTTAVGNYMPNYISPLVNSIIAEVYNQSVGLISIAAVVAIWSSAKGLQYLGTGLNMVNNCQETRNWFVLRFRAIFYTVVLILTLITVLVLLVFGSTLQKAAIRYVPIISHFMSVLIGIRIIIIMGVLIFFFAWIFKMVPNRKASFKSQLPGAILSAVSWYVFSFGLSIYVEYFNGFSTYGSLATIVLVMLWLYFCMYILLLCAETNVVFSDLFHKWRAKLHEKRVGDKK</sequence>
<evidence type="ECO:0000313" key="7">
    <source>
        <dbReference type="EMBL" id="MEQ2557767.1"/>
    </source>
</evidence>
<evidence type="ECO:0000256" key="5">
    <source>
        <dbReference type="ARBA" id="ARBA00023136"/>
    </source>
</evidence>
<evidence type="ECO:0000256" key="1">
    <source>
        <dbReference type="ARBA" id="ARBA00004651"/>
    </source>
</evidence>
<feature type="transmembrane region" description="Helical" evidence="6">
    <location>
        <begin position="129"/>
        <end position="151"/>
    </location>
</feature>
<evidence type="ECO:0000256" key="3">
    <source>
        <dbReference type="ARBA" id="ARBA00022692"/>
    </source>
</evidence>
<dbReference type="RefSeq" id="WP_353530807.1">
    <property type="nucleotide sequence ID" value="NZ_JBBMEX010000007.1"/>
</dbReference>
<feature type="transmembrane region" description="Helical" evidence="6">
    <location>
        <begin position="203"/>
        <end position="226"/>
    </location>
</feature>
<evidence type="ECO:0000313" key="8">
    <source>
        <dbReference type="Proteomes" id="UP001454489"/>
    </source>
</evidence>
<keyword evidence="2" id="KW-1003">Cell membrane</keyword>
<dbReference type="PANTHER" id="PTHR30213:SF0">
    <property type="entry name" value="UPF0761 MEMBRANE PROTEIN YIHY"/>
    <property type="match status" value="1"/>
</dbReference>
<organism evidence="7 8">
    <name type="scientific">Maccoyibacter intestinihominis</name>
    <dbReference type="NCBI Taxonomy" id="3133499"/>
    <lineage>
        <taxon>Bacteria</taxon>
        <taxon>Bacillati</taxon>
        <taxon>Bacillota</taxon>
        <taxon>Clostridia</taxon>
        <taxon>Lachnospirales</taxon>
        <taxon>Lachnospiraceae</taxon>
        <taxon>Maccoyibacter</taxon>
    </lineage>
</organism>
<dbReference type="Proteomes" id="UP001454489">
    <property type="component" value="Unassembled WGS sequence"/>
</dbReference>
<dbReference type="EMBL" id="JBBMEX010000007">
    <property type="protein sequence ID" value="MEQ2557767.1"/>
    <property type="molecule type" value="Genomic_DNA"/>
</dbReference>
<dbReference type="PANTHER" id="PTHR30213">
    <property type="entry name" value="INNER MEMBRANE PROTEIN YHJD"/>
    <property type="match status" value="1"/>
</dbReference>
<dbReference type="NCBIfam" id="TIGR00765">
    <property type="entry name" value="yihY_not_rbn"/>
    <property type="match status" value="1"/>
</dbReference>
<comment type="subcellular location">
    <subcellularLocation>
        <location evidence="1">Cell membrane</location>
        <topology evidence="1">Multi-pass membrane protein</topology>
    </subcellularLocation>
</comment>
<feature type="transmembrane region" description="Helical" evidence="6">
    <location>
        <begin position="163"/>
        <end position="191"/>
    </location>
</feature>
<gene>
    <name evidence="7" type="ORF">WMO43_07780</name>
</gene>
<keyword evidence="8" id="KW-1185">Reference proteome</keyword>
<feature type="transmembrane region" description="Helical" evidence="6">
    <location>
        <begin position="238"/>
        <end position="265"/>
    </location>
</feature>
<keyword evidence="4 6" id="KW-1133">Transmembrane helix</keyword>
<keyword evidence="3 6" id="KW-0812">Transmembrane</keyword>